<accession>A0A0J9BMH8</accession>
<evidence type="ECO:0000313" key="3">
    <source>
        <dbReference type="Proteomes" id="UP000037392"/>
    </source>
</evidence>
<dbReference type="RefSeq" id="WP_048929014.1">
    <property type="nucleotide sequence ID" value="NZ_KQ235875.1"/>
</dbReference>
<evidence type="ECO:0000313" key="2">
    <source>
        <dbReference type="EMBL" id="KMW13276.1"/>
    </source>
</evidence>
<dbReference type="InterPro" id="IPR058739">
    <property type="entry name" value="NicX"/>
</dbReference>
<sequence length="321" mass="35631">MREKKIYEACQRLLTVCSHCKEDENILIVTDEESMEIGMALWDAAEKFPNRTLVLMNPRKMHGEEPTDLVAAAMLKADVIFRATTFSLSHSYARRRACEAGARDLNCCDYDFGMLEKGGLYTDFEANKKYVDQIAKGFAGGDQVHITSALGTDYYCSIKGHKIFPQYGMSHEKGQTCSPPDIECATGAIPGTAHGKVVIDGSITHPAMGLLKEPITLYIENSFVTKIEGGEEAVKFEKVLKEIYDPRIYRIGEIGVGLNPDASLCGRMLEDEGCMGYVHVALGNNETDNQDCLLHIDMMFKDPTIEVDGRVIFDEGKVVFD</sequence>
<proteinExistence type="predicted"/>
<organism evidence="2 3">
    <name type="scientific">[Clostridium] citroniae WAL-19142</name>
    <dbReference type="NCBI Taxonomy" id="742734"/>
    <lineage>
        <taxon>Bacteria</taxon>
        <taxon>Bacillati</taxon>
        <taxon>Bacillota</taxon>
        <taxon>Clostridia</taxon>
        <taxon>Lachnospirales</taxon>
        <taxon>Lachnospiraceae</taxon>
        <taxon>Enterocloster</taxon>
    </lineage>
</organism>
<dbReference type="GeneID" id="93163677"/>
<dbReference type="PANTHER" id="PTHR34448">
    <property type="entry name" value="AMINOPEPTIDASE"/>
    <property type="match status" value="1"/>
</dbReference>
<dbReference type="Proteomes" id="UP000037392">
    <property type="component" value="Unassembled WGS sequence"/>
</dbReference>
<gene>
    <name evidence="2" type="ORF">HMPREF9470_00197</name>
</gene>
<dbReference type="Pfam" id="PF26233">
    <property type="entry name" value="NicX"/>
    <property type="match status" value="1"/>
</dbReference>
<dbReference type="PATRIC" id="fig|742734.4.peg.213"/>
<protein>
    <recommendedName>
        <fullName evidence="4">Leucyl aminopeptidase</fullName>
    </recommendedName>
</protein>
<reference evidence="2 3" key="1">
    <citation type="submission" date="2011-04" db="EMBL/GenBank/DDBJ databases">
        <title>The Genome Sequence of Clostridium citroniae WAL-19142.</title>
        <authorList>
            <consortium name="The Broad Institute Genome Sequencing Platform"/>
            <person name="Earl A."/>
            <person name="Ward D."/>
            <person name="Feldgarden M."/>
            <person name="Gevers D."/>
            <person name="Warren Y.A."/>
            <person name="Tyrrell K.L."/>
            <person name="Citron D.M."/>
            <person name="Goldstein E.J."/>
            <person name="Daigneault M."/>
            <person name="Allen-Vercoe E."/>
            <person name="Young S.K."/>
            <person name="Zeng Q."/>
            <person name="Gargeya S."/>
            <person name="Fitzgerald M."/>
            <person name="Haas B."/>
            <person name="Abouelleil A."/>
            <person name="Alvarado L."/>
            <person name="Arachchi H.M."/>
            <person name="Berlin A."/>
            <person name="Brown A."/>
            <person name="Chapman S.B."/>
            <person name="Chen Z."/>
            <person name="Dunbar C."/>
            <person name="Freedman E."/>
            <person name="Gearin G."/>
            <person name="Gellesch M."/>
            <person name="Goldberg J."/>
            <person name="Griggs A."/>
            <person name="Gujja S."/>
            <person name="Heilman E.R."/>
            <person name="Heiman D."/>
            <person name="Howarth C."/>
            <person name="Larson L."/>
            <person name="Lui A."/>
            <person name="MacDonald P.J."/>
            <person name="Mehta T."/>
            <person name="Montmayeur A."/>
            <person name="Murphy C."/>
            <person name="Neiman D."/>
            <person name="Pearson M."/>
            <person name="Priest M."/>
            <person name="Roberts A."/>
            <person name="Saif S."/>
            <person name="Shea T."/>
            <person name="Shenoy N."/>
            <person name="Sisk P."/>
            <person name="Stolte C."/>
            <person name="Sykes S."/>
            <person name="White J."/>
            <person name="Yandava C."/>
            <person name="Wortman J."/>
            <person name="Nusbaum C."/>
            <person name="Birren B."/>
        </authorList>
    </citation>
    <scope>NUCLEOTIDE SEQUENCE [LARGE SCALE GENOMIC DNA]</scope>
    <source>
        <strain evidence="2 3">WAL-19142</strain>
    </source>
</reference>
<comment type="caution">
    <text evidence="2">The sequence shown here is derived from an EMBL/GenBank/DDBJ whole genome shotgun (WGS) entry which is preliminary data.</text>
</comment>
<dbReference type="EMBL" id="ADLK01000045">
    <property type="protein sequence ID" value="KMW13276.1"/>
    <property type="molecule type" value="Genomic_DNA"/>
</dbReference>
<evidence type="ECO:0008006" key="4">
    <source>
        <dbReference type="Google" id="ProtNLM"/>
    </source>
</evidence>
<dbReference type="GO" id="GO:0046872">
    <property type="term" value="F:metal ion binding"/>
    <property type="evidence" value="ECO:0007669"/>
    <property type="project" value="UniProtKB-KW"/>
</dbReference>
<dbReference type="PANTHER" id="PTHR34448:SF1">
    <property type="entry name" value="BLL6088 PROTEIN"/>
    <property type="match status" value="1"/>
</dbReference>
<dbReference type="OrthoDB" id="9803993at2"/>
<evidence type="ECO:0000256" key="1">
    <source>
        <dbReference type="ARBA" id="ARBA00022723"/>
    </source>
</evidence>
<keyword evidence="1" id="KW-0479">Metal-binding</keyword>
<name>A0A0J9BMH8_9FIRM</name>
<dbReference type="InterPro" id="IPR052170">
    <property type="entry name" value="M29_Exopeptidase"/>
</dbReference>
<dbReference type="SUPFAM" id="SSF144052">
    <property type="entry name" value="Thermophilic metalloprotease-like"/>
    <property type="match status" value="1"/>
</dbReference>
<dbReference type="AlphaFoldDB" id="A0A0J9BMH8"/>